<reference evidence="1" key="2">
    <citation type="journal article" date="2023" name="Commun. Biol.">
        <title>Intrasexual cuticular hydrocarbon dimorphism in a wasp sheds light on hydrocarbon biosynthesis genes in Hymenoptera.</title>
        <authorList>
            <person name="Moris V.C."/>
            <person name="Podsiadlowski L."/>
            <person name="Martin S."/>
            <person name="Oeyen J.P."/>
            <person name="Donath A."/>
            <person name="Petersen M."/>
            <person name="Wilbrandt J."/>
            <person name="Misof B."/>
            <person name="Liedtke D."/>
            <person name="Thamm M."/>
            <person name="Scheiner R."/>
            <person name="Schmitt T."/>
            <person name="Niehuis O."/>
        </authorList>
    </citation>
    <scope>NUCLEOTIDE SEQUENCE</scope>
    <source>
        <strain evidence="1">GBR_01_08_01A</strain>
    </source>
</reference>
<dbReference type="EMBL" id="JAIFRP010000178">
    <property type="protein sequence ID" value="KAK2578751.1"/>
    <property type="molecule type" value="Genomic_DNA"/>
</dbReference>
<protein>
    <submittedName>
        <fullName evidence="1">Uncharacterized protein</fullName>
    </submittedName>
</protein>
<dbReference type="AlphaFoldDB" id="A0AAD9RGR3"/>
<reference evidence="1" key="1">
    <citation type="submission" date="2021-08" db="EMBL/GenBank/DDBJ databases">
        <authorList>
            <person name="Misof B."/>
            <person name="Oliver O."/>
            <person name="Podsiadlowski L."/>
            <person name="Donath A."/>
            <person name="Peters R."/>
            <person name="Mayer C."/>
            <person name="Rust J."/>
            <person name="Gunkel S."/>
            <person name="Lesny P."/>
            <person name="Martin S."/>
            <person name="Oeyen J.P."/>
            <person name="Petersen M."/>
            <person name="Panagiotis P."/>
            <person name="Wilbrandt J."/>
            <person name="Tanja T."/>
        </authorList>
    </citation>
    <scope>NUCLEOTIDE SEQUENCE</scope>
    <source>
        <strain evidence="1">GBR_01_08_01A</strain>
        <tissue evidence="1">Thorax + abdomen</tissue>
    </source>
</reference>
<dbReference type="CDD" id="cd09272">
    <property type="entry name" value="RNase_HI_RT_Ty1"/>
    <property type="match status" value="1"/>
</dbReference>
<evidence type="ECO:0000313" key="2">
    <source>
        <dbReference type="Proteomes" id="UP001258017"/>
    </source>
</evidence>
<gene>
    <name evidence="1" type="ORF">KPH14_012277</name>
</gene>
<sequence length="107" mass="12202">MAITESAIESVYLRNFLKELGFLEFMDIAVFNDNLGAKRLADNASFSTRSKHIDLRHHFVREVLNNRQMKIEYIPTEDMPAGMMTKGLPGPKHKKCCKEIGLNTVFA</sequence>
<keyword evidence="2" id="KW-1185">Reference proteome</keyword>
<name>A0AAD9RGR3_9HYME</name>
<evidence type="ECO:0000313" key="1">
    <source>
        <dbReference type="EMBL" id="KAK2578751.1"/>
    </source>
</evidence>
<comment type="caution">
    <text evidence="1">The sequence shown here is derived from an EMBL/GenBank/DDBJ whole genome shotgun (WGS) entry which is preliminary data.</text>
</comment>
<accession>A0AAD9RGR3</accession>
<proteinExistence type="predicted"/>
<organism evidence="1 2">
    <name type="scientific">Odynerus spinipes</name>
    <dbReference type="NCBI Taxonomy" id="1348599"/>
    <lineage>
        <taxon>Eukaryota</taxon>
        <taxon>Metazoa</taxon>
        <taxon>Ecdysozoa</taxon>
        <taxon>Arthropoda</taxon>
        <taxon>Hexapoda</taxon>
        <taxon>Insecta</taxon>
        <taxon>Pterygota</taxon>
        <taxon>Neoptera</taxon>
        <taxon>Endopterygota</taxon>
        <taxon>Hymenoptera</taxon>
        <taxon>Apocrita</taxon>
        <taxon>Aculeata</taxon>
        <taxon>Vespoidea</taxon>
        <taxon>Vespidae</taxon>
        <taxon>Eumeninae</taxon>
        <taxon>Odynerus</taxon>
    </lineage>
</organism>
<dbReference type="Proteomes" id="UP001258017">
    <property type="component" value="Unassembled WGS sequence"/>
</dbReference>